<evidence type="ECO:0000313" key="3">
    <source>
        <dbReference type="Proteomes" id="UP000683925"/>
    </source>
</evidence>
<accession>A0A8S1TMJ1</accession>
<evidence type="ECO:0008006" key="4">
    <source>
        <dbReference type="Google" id="ProtNLM"/>
    </source>
</evidence>
<comment type="caution">
    <text evidence="2">The sequence shown here is derived from an EMBL/GenBank/DDBJ whole genome shotgun (WGS) entry which is preliminary data.</text>
</comment>
<name>A0A8S1TMJ1_PAROT</name>
<sequence>MGRQLTVIDYFFFRNFVVTQLYQEVNLEDKQIIISRLVILTNSIRLILFLAAYTKQSLDYYTEIQGASRQRIHINMHTFYIIIRNLCKGRIPLYQEIEYFYISSNETQSQLNIIASTLLIRNSVSVFQDVLFQQFYHDSKIVINYQLILLIFLNIHNAILFLFFLQLLFLVKSSIENLVLLKQSNKFLFH</sequence>
<protein>
    <recommendedName>
        <fullName evidence="4">Transmembrane protein</fullName>
    </recommendedName>
</protein>
<organism evidence="2 3">
    <name type="scientific">Paramecium octaurelia</name>
    <dbReference type="NCBI Taxonomy" id="43137"/>
    <lineage>
        <taxon>Eukaryota</taxon>
        <taxon>Sar</taxon>
        <taxon>Alveolata</taxon>
        <taxon>Ciliophora</taxon>
        <taxon>Intramacronucleata</taxon>
        <taxon>Oligohymenophorea</taxon>
        <taxon>Peniculida</taxon>
        <taxon>Parameciidae</taxon>
        <taxon>Paramecium</taxon>
    </lineage>
</organism>
<evidence type="ECO:0000256" key="1">
    <source>
        <dbReference type="SAM" id="Phobius"/>
    </source>
</evidence>
<dbReference type="EMBL" id="CAJJDP010000027">
    <property type="protein sequence ID" value="CAD8152957.1"/>
    <property type="molecule type" value="Genomic_DNA"/>
</dbReference>
<feature type="transmembrane region" description="Helical" evidence="1">
    <location>
        <begin position="147"/>
        <end position="171"/>
    </location>
</feature>
<gene>
    <name evidence="2" type="ORF">POCTA_138.1.T0270124</name>
</gene>
<proteinExistence type="predicted"/>
<keyword evidence="1" id="KW-1133">Transmembrane helix</keyword>
<dbReference type="AlphaFoldDB" id="A0A8S1TMJ1"/>
<keyword evidence="1" id="KW-0812">Transmembrane</keyword>
<keyword evidence="1" id="KW-0472">Membrane</keyword>
<evidence type="ECO:0000313" key="2">
    <source>
        <dbReference type="EMBL" id="CAD8152957.1"/>
    </source>
</evidence>
<dbReference type="Proteomes" id="UP000683925">
    <property type="component" value="Unassembled WGS sequence"/>
</dbReference>
<reference evidence="2" key="1">
    <citation type="submission" date="2021-01" db="EMBL/GenBank/DDBJ databases">
        <authorList>
            <consortium name="Genoscope - CEA"/>
            <person name="William W."/>
        </authorList>
    </citation>
    <scope>NUCLEOTIDE SEQUENCE</scope>
</reference>
<keyword evidence="3" id="KW-1185">Reference proteome</keyword>